<proteinExistence type="predicted"/>
<protein>
    <submittedName>
        <fullName evidence="1">Uncharacterized protein</fullName>
    </submittedName>
</protein>
<name>A0A2P8G726_9BACT</name>
<gene>
    <name evidence="1" type="ORF">CLV42_106125</name>
</gene>
<keyword evidence="2" id="KW-1185">Reference proteome</keyword>
<sequence length="64" mass="7444">MAILPERLKIQSLTHEVNEGTLSQYITVLRKYSPPFSGVDAMDKERRQAERLTLKKCLRTSFTF</sequence>
<dbReference type="Proteomes" id="UP000240978">
    <property type="component" value="Unassembled WGS sequence"/>
</dbReference>
<dbReference type="AlphaFoldDB" id="A0A2P8G726"/>
<comment type="caution">
    <text evidence="1">The sequence shown here is derived from an EMBL/GenBank/DDBJ whole genome shotgun (WGS) entry which is preliminary data.</text>
</comment>
<accession>A0A2P8G726</accession>
<organism evidence="1 2">
    <name type="scientific">Chitinophaga ginsengisoli</name>
    <dbReference type="NCBI Taxonomy" id="363837"/>
    <lineage>
        <taxon>Bacteria</taxon>
        <taxon>Pseudomonadati</taxon>
        <taxon>Bacteroidota</taxon>
        <taxon>Chitinophagia</taxon>
        <taxon>Chitinophagales</taxon>
        <taxon>Chitinophagaceae</taxon>
        <taxon>Chitinophaga</taxon>
    </lineage>
</organism>
<evidence type="ECO:0000313" key="2">
    <source>
        <dbReference type="Proteomes" id="UP000240978"/>
    </source>
</evidence>
<evidence type="ECO:0000313" key="1">
    <source>
        <dbReference type="EMBL" id="PSL29790.1"/>
    </source>
</evidence>
<dbReference type="EMBL" id="PYGK01000006">
    <property type="protein sequence ID" value="PSL29790.1"/>
    <property type="molecule type" value="Genomic_DNA"/>
</dbReference>
<reference evidence="1 2" key="1">
    <citation type="submission" date="2018-03" db="EMBL/GenBank/DDBJ databases">
        <title>Genomic Encyclopedia of Archaeal and Bacterial Type Strains, Phase II (KMG-II): from individual species to whole genera.</title>
        <authorList>
            <person name="Goeker M."/>
        </authorList>
    </citation>
    <scope>NUCLEOTIDE SEQUENCE [LARGE SCALE GENOMIC DNA]</scope>
    <source>
        <strain evidence="1 2">DSM 18107</strain>
    </source>
</reference>